<dbReference type="EMBL" id="ML976259">
    <property type="protein sequence ID" value="KAF1935517.1"/>
    <property type="molecule type" value="Genomic_DNA"/>
</dbReference>
<feature type="non-terminal residue" evidence="7">
    <location>
        <position position="200"/>
    </location>
</feature>
<dbReference type="PANTHER" id="PTHR22847">
    <property type="entry name" value="WD40 REPEAT PROTEIN"/>
    <property type="match status" value="1"/>
</dbReference>
<reference evidence="7" key="1">
    <citation type="journal article" date="2020" name="Stud. Mycol.">
        <title>101 Dothideomycetes genomes: a test case for predicting lifestyles and emergence of pathogens.</title>
        <authorList>
            <person name="Haridas S."/>
            <person name="Albert R."/>
            <person name="Binder M."/>
            <person name="Bloem J."/>
            <person name="Labutti K."/>
            <person name="Salamov A."/>
            <person name="Andreopoulos B."/>
            <person name="Baker S."/>
            <person name="Barry K."/>
            <person name="Bills G."/>
            <person name="Bluhm B."/>
            <person name="Cannon C."/>
            <person name="Castanera R."/>
            <person name="Culley D."/>
            <person name="Daum C."/>
            <person name="Ezra D."/>
            <person name="Gonzalez J."/>
            <person name="Henrissat B."/>
            <person name="Kuo A."/>
            <person name="Liang C."/>
            <person name="Lipzen A."/>
            <person name="Lutzoni F."/>
            <person name="Magnuson J."/>
            <person name="Mondo S."/>
            <person name="Nolan M."/>
            <person name="Ohm R."/>
            <person name="Pangilinan J."/>
            <person name="Park H.-J."/>
            <person name="Ramirez L."/>
            <person name="Alfaro M."/>
            <person name="Sun H."/>
            <person name="Tritt A."/>
            <person name="Yoshinaga Y."/>
            <person name="Zwiers L.-H."/>
            <person name="Turgeon B."/>
            <person name="Goodwin S."/>
            <person name="Spatafora J."/>
            <person name="Crous P."/>
            <person name="Grigoriev I."/>
        </authorList>
    </citation>
    <scope>NUCLEOTIDE SEQUENCE</scope>
    <source>
        <strain evidence="7">CBS 161.51</strain>
    </source>
</reference>
<dbReference type="GO" id="GO:1990234">
    <property type="term" value="C:transferase complex"/>
    <property type="evidence" value="ECO:0007669"/>
    <property type="project" value="UniProtKB-ARBA"/>
</dbReference>
<dbReference type="PROSITE" id="PS50082">
    <property type="entry name" value="WD_REPEATS_2"/>
    <property type="match status" value="1"/>
</dbReference>
<protein>
    <recommendedName>
        <fullName evidence="4">Mitochondrial division protein 1</fullName>
    </recommendedName>
</protein>
<dbReference type="Gene3D" id="2.130.10.10">
    <property type="entry name" value="YVTN repeat-like/Quinoprotein amine dehydrogenase"/>
    <property type="match status" value="1"/>
</dbReference>
<dbReference type="InterPro" id="IPR019775">
    <property type="entry name" value="WD40_repeat_CS"/>
</dbReference>
<evidence type="ECO:0000256" key="2">
    <source>
        <dbReference type="ARBA" id="ARBA00022737"/>
    </source>
</evidence>
<evidence type="ECO:0000256" key="1">
    <source>
        <dbReference type="ARBA" id="ARBA00022574"/>
    </source>
</evidence>
<dbReference type="PROSITE" id="PS50294">
    <property type="entry name" value="WD_REPEATS_REGION"/>
    <property type="match status" value="1"/>
</dbReference>
<dbReference type="OrthoDB" id="3783534at2759"/>
<evidence type="ECO:0000256" key="5">
    <source>
        <dbReference type="ARBA" id="ARBA00043913"/>
    </source>
</evidence>
<dbReference type="InterPro" id="IPR015943">
    <property type="entry name" value="WD40/YVTN_repeat-like_dom_sf"/>
</dbReference>
<proteinExistence type="inferred from homology"/>
<dbReference type="PROSITE" id="PS00678">
    <property type="entry name" value="WD_REPEATS_1"/>
    <property type="match status" value="1"/>
</dbReference>
<evidence type="ECO:0000313" key="7">
    <source>
        <dbReference type="EMBL" id="KAF1935517.1"/>
    </source>
</evidence>
<name>A0A6A5SDL1_9PLEO</name>
<dbReference type="Pfam" id="PF00400">
    <property type="entry name" value="WD40"/>
    <property type="match status" value="1"/>
</dbReference>
<organism evidence="7 8">
    <name type="scientific">Clathrospora elynae</name>
    <dbReference type="NCBI Taxonomy" id="706981"/>
    <lineage>
        <taxon>Eukaryota</taxon>
        <taxon>Fungi</taxon>
        <taxon>Dikarya</taxon>
        <taxon>Ascomycota</taxon>
        <taxon>Pezizomycotina</taxon>
        <taxon>Dothideomycetes</taxon>
        <taxon>Pleosporomycetidae</taxon>
        <taxon>Pleosporales</taxon>
        <taxon>Diademaceae</taxon>
        <taxon>Clathrospora</taxon>
    </lineage>
</organism>
<dbReference type="SUPFAM" id="SSF50978">
    <property type="entry name" value="WD40 repeat-like"/>
    <property type="match status" value="1"/>
</dbReference>
<dbReference type="InterPro" id="IPR001680">
    <property type="entry name" value="WD40_rpt"/>
</dbReference>
<dbReference type="SMART" id="SM00320">
    <property type="entry name" value="WD40"/>
    <property type="match status" value="1"/>
</dbReference>
<comment type="similarity">
    <text evidence="3">Belongs to the WD repeat MDV1/CAF4 family.</text>
</comment>
<keyword evidence="1 6" id="KW-0853">WD repeat</keyword>
<accession>A0A6A5SDL1</accession>
<evidence type="ECO:0000256" key="6">
    <source>
        <dbReference type="PROSITE-ProRule" id="PRU00221"/>
    </source>
</evidence>
<comment type="function">
    <text evidence="5">Involved in mitochondrial fission. Acts as an adapter protein required to form mitochondrial fission complexes. Formation of these complexes is required to promote constriction and fission of the mitochondrial compartment at a late step in mitochondrial division.</text>
</comment>
<dbReference type="AlphaFoldDB" id="A0A6A5SDL1"/>
<feature type="repeat" description="WD" evidence="6">
    <location>
        <begin position="158"/>
        <end position="199"/>
    </location>
</feature>
<dbReference type="Proteomes" id="UP000800038">
    <property type="component" value="Unassembled WGS sequence"/>
</dbReference>
<sequence length="200" mass="22285">LSRTLHRDMYGVKALGYPIENINSPTPDPLAVSRYPCVYWIDHLYDAKPKSSANSVGDLQVAGFVNEFLRNKYLYWLEGLSLCKNVDKGVVSMTKLWSLVQDMDDQDGLTQLVQDARRFIMYHKGTIECYPLQTYASALLFSPTGTMSSSWSACLQTLEGHNSGVRSVAFSHDSTRLASASEDRTVKIWDASSGACLQTL</sequence>
<dbReference type="InterPro" id="IPR036322">
    <property type="entry name" value="WD40_repeat_dom_sf"/>
</dbReference>
<keyword evidence="2" id="KW-0677">Repeat</keyword>
<feature type="non-terminal residue" evidence="7">
    <location>
        <position position="1"/>
    </location>
</feature>
<evidence type="ECO:0000256" key="4">
    <source>
        <dbReference type="ARBA" id="ARBA00039789"/>
    </source>
</evidence>
<keyword evidence="8" id="KW-1185">Reference proteome</keyword>
<dbReference type="PANTHER" id="PTHR22847:SF637">
    <property type="entry name" value="WD REPEAT DOMAIN 5B"/>
    <property type="match status" value="1"/>
</dbReference>
<evidence type="ECO:0000256" key="3">
    <source>
        <dbReference type="ARBA" id="ARBA00038415"/>
    </source>
</evidence>
<gene>
    <name evidence="7" type="ORF">EJ02DRAFT_329398</name>
</gene>
<evidence type="ECO:0000313" key="8">
    <source>
        <dbReference type="Proteomes" id="UP000800038"/>
    </source>
</evidence>